<proteinExistence type="predicted"/>
<dbReference type="EMBL" id="LLXZ01000038">
    <property type="protein sequence ID" value="KRR12210.1"/>
    <property type="molecule type" value="Genomic_DNA"/>
</dbReference>
<dbReference type="RefSeq" id="WP_057834447.1">
    <property type="nucleotide sequence ID" value="NZ_LLXZ01000038.1"/>
</dbReference>
<dbReference type="AlphaFoldDB" id="A0A0R3LVU4"/>
<evidence type="ECO:0000313" key="2">
    <source>
        <dbReference type="Proteomes" id="UP000050863"/>
    </source>
</evidence>
<evidence type="ECO:0000313" key="1">
    <source>
        <dbReference type="EMBL" id="KRR12210.1"/>
    </source>
</evidence>
<dbReference type="Proteomes" id="UP000050863">
    <property type="component" value="Unassembled WGS sequence"/>
</dbReference>
<dbReference type="GO" id="GO:0008168">
    <property type="term" value="F:methyltransferase activity"/>
    <property type="evidence" value="ECO:0007669"/>
    <property type="project" value="InterPro"/>
</dbReference>
<organism evidence="1 2">
    <name type="scientific">Bradyrhizobium jicamae</name>
    <dbReference type="NCBI Taxonomy" id="280332"/>
    <lineage>
        <taxon>Bacteria</taxon>
        <taxon>Pseudomonadati</taxon>
        <taxon>Pseudomonadota</taxon>
        <taxon>Alphaproteobacteria</taxon>
        <taxon>Hyphomicrobiales</taxon>
        <taxon>Nitrobacteraceae</taxon>
        <taxon>Bradyrhizobium</taxon>
    </lineage>
</organism>
<protein>
    <recommendedName>
        <fullName evidence="3">Methyltransferase</fullName>
    </recommendedName>
</protein>
<name>A0A0R3LVU4_9BRAD</name>
<dbReference type="STRING" id="280332.CQ12_31680"/>
<dbReference type="Gene3D" id="3.40.50.150">
    <property type="entry name" value="Vaccinia Virus protein VP39"/>
    <property type="match status" value="1"/>
</dbReference>
<dbReference type="GO" id="GO:0032259">
    <property type="term" value="P:methylation"/>
    <property type="evidence" value="ECO:0007669"/>
    <property type="project" value="InterPro"/>
</dbReference>
<dbReference type="InterPro" id="IPR002052">
    <property type="entry name" value="DNA_methylase_N6_adenine_CS"/>
</dbReference>
<gene>
    <name evidence="1" type="ORF">CQ12_31680</name>
</gene>
<evidence type="ECO:0008006" key="3">
    <source>
        <dbReference type="Google" id="ProtNLM"/>
    </source>
</evidence>
<dbReference type="GO" id="GO:0003676">
    <property type="term" value="F:nucleic acid binding"/>
    <property type="evidence" value="ECO:0007669"/>
    <property type="project" value="InterPro"/>
</dbReference>
<keyword evidence="2" id="KW-1185">Reference proteome</keyword>
<reference evidence="1 2" key="1">
    <citation type="submission" date="2014-03" db="EMBL/GenBank/DDBJ databases">
        <title>Bradyrhizobium valentinum sp. nov., isolated from effective nodules of Lupinus mariae-josephae, a lupine endemic of basic-lime soils in Eastern Spain.</title>
        <authorList>
            <person name="Duran D."/>
            <person name="Rey L."/>
            <person name="Navarro A."/>
            <person name="Busquets A."/>
            <person name="Imperial J."/>
            <person name="Ruiz-Argueso T."/>
        </authorList>
    </citation>
    <scope>NUCLEOTIDE SEQUENCE [LARGE SCALE GENOMIC DNA]</scope>
    <source>
        <strain evidence="1 2">PAC68</strain>
    </source>
</reference>
<dbReference type="OrthoDB" id="1079385at2"/>
<accession>A0A0R3LVU4</accession>
<comment type="caution">
    <text evidence="1">The sequence shown here is derived from an EMBL/GenBank/DDBJ whole genome shotgun (WGS) entry which is preliminary data.</text>
</comment>
<dbReference type="InterPro" id="IPR029063">
    <property type="entry name" value="SAM-dependent_MTases_sf"/>
</dbReference>
<sequence>MLIRHPDSARGKDLYETPEAATLALLAVETLPPKILEPACGRGAISKVLRNAGHTVVENDIVDYGLGQDRVQDFLDIKQAEIDAVDAVVTNPPYRLAQPFVRHALTLCPRVFMLLRLTFYESERRRDVLEGAGLIRVHVFRNRLPMMHRDGWTGNRASNSVAFAWFVWERGFLDNPELDRISWSRGAS</sequence>
<dbReference type="SUPFAM" id="SSF53335">
    <property type="entry name" value="S-adenosyl-L-methionine-dependent methyltransferases"/>
    <property type="match status" value="1"/>
</dbReference>
<dbReference type="PROSITE" id="PS00092">
    <property type="entry name" value="N6_MTASE"/>
    <property type="match status" value="1"/>
</dbReference>